<gene>
    <name evidence="1" type="ORF">Patl1_14211</name>
</gene>
<organism evidence="1 2">
    <name type="scientific">Pistacia atlantica</name>
    <dbReference type="NCBI Taxonomy" id="434234"/>
    <lineage>
        <taxon>Eukaryota</taxon>
        <taxon>Viridiplantae</taxon>
        <taxon>Streptophyta</taxon>
        <taxon>Embryophyta</taxon>
        <taxon>Tracheophyta</taxon>
        <taxon>Spermatophyta</taxon>
        <taxon>Magnoliopsida</taxon>
        <taxon>eudicotyledons</taxon>
        <taxon>Gunneridae</taxon>
        <taxon>Pentapetalae</taxon>
        <taxon>rosids</taxon>
        <taxon>malvids</taxon>
        <taxon>Sapindales</taxon>
        <taxon>Anacardiaceae</taxon>
        <taxon>Pistacia</taxon>
    </lineage>
</organism>
<dbReference type="Proteomes" id="UP001164250">
    <property type="component" value="Chromosome 8"/>
</dbReference>
<evidence type="ECO:0000313" key="1">
    <source>
        <dbReference type="EMBL" id="KAJ0091237.1"/>
    </source>
</evidence>
<name>A0ACC1AX63_9ROSI</name>
<keyword evidence="2" id="KW-1185">Reference proteome</keyword>
<sequence length="49" mass="5320">MAIAIQGANQNIRMALALVRLQPIHANAFMNAQPPEPKICTSAIGKMQF</sequence>
<dbReference type="EMBL" id="CM047904">
    <property type="protein sequence ID" value="KAJ0091237.1"/>
    <property type="molecule type" value="Genomic_DNA"/>
</dbReference>
<comment type="caution">
    <text evidence="1">The sequence shown here is derived from an EMBL/GenBank/DDBJ whole genome shotgun (WGS) entry which is preliminary data.</text>
</comment>
<evidence type="ECO:0000313" key="2">
    <source>
        <dbReference type="Proteomes" id="UP001164250"/>
    </source>
</evidence>
<protein>
    <submittedName>
        <fullName evidence="1">Uncharacterized protein</fullName>
    </submittedName>
</protein>
<accession>A0ACC1AX63</accession>
<reference evidence="2" key="1">
    <citation type="journal article" date="2023" name="G3 (Bethesda)">
        <title>Genome assembly and association tests identify interacting loci associated with vigor, precocity, and sex in interspecific pistachio rootstocks.</title>
        <authorList>
            <person name="Palmer W."/>
            <person name="Jacygrad E."/>
            <person name="Sagayaradj S."/>
            <person name="Cavanaugh K."/>
            <person name="Han R."/>
            <person name="Bertier L."/>
            <person name="Beede B."/>
            <person name="Kafkas S."/>
            <person name="Golino D."/>
            <person name="Preece J."/>
            <person name="Michelmore R."/>
        </authorList>
    </citation>
    <scope>NUCLEOTIDE SEQUENCE [LARGE SCALE GENOMIC DNA]</scope>
</reference>
<proteinExistence type="predicted"/>